<name>A0A366IBB8_9FIRM</name>
<organism evidence="2 3">
    <name type="scientific">Alkalibaculum bacchi</name>
    <dbReference type="NCBI Taxonomy" id="645887"/>
    <lineage>
        <taxon>Bacteria</taxon>
        <taxon>Bacillati</taxon>
        <taxon>Bacillota</taxon>
        <taxon>Clostridia</taxon>
        <taxon>Eubacteriales</taxon>
        <taxon>Eubacteriaceae</taxon>
        <taxon>Alkalibaculum</taxon>
    </lineage>
</organism>
<dbReference type="RefSeq" id="WP_113920161.1">
    <property type="nucleotide sequence ID" value="NZ_QNRX01000005.1"/>
</dbReference>
<keyword evidence="1" id="KW-0472">Membrane</keyword>
<evidence type="ECO:0000313" key="2">
    <source>
        <dbReference type="EMBL" id="RBP66730.1"/>
    </source>
</evidence>
<dbReference type="InterPro" id="IPR008316">
    <property type="entry name" value="UCP029876"/>
</dbReference>
<feature type="transmembrane region" description="Helical" evidence="1">
    <location>
        <begin position="131"/>
        <end position="152"/>
    </location>
</feature>
<evidence type="ECO:0000313" key="3">
    <source>
        <dbReference type="Proteomes" id="UP000253490"/>
    </source>
</evidence>
<gene>
    <name evidence="2" type="ORF">DES36_105111</name>
</gene>
<evidence type="ECO:0000256" key="1">
    <source>
        <dbReference type="SAM" id="Phobius"/>
    </source>
</evidence>
<accession>A0A366IBB8</accession>
<evidence type="ECO:0008006" key="4">
    <source>
        <dbReference type="Google" id="ProtNLM"/>
    </source>
</evidence>
<protein>
    <recommendedName>
        <fullName evidence="4">DUF1048 domain-containing protein</fullName>
    </recommendedName>
</protein>
<dbReference type="Proteomes" id="UP000253490">
    <property type="component" value="Unassembled WGS sequence"/>
</dbReference>
<dbReference type="Pfam" id="PF06304">
    <property type="entry name" value="DUF1048"/>
    <property type="match status" value="1"/>
</dbReference>
<comment type="caution">
    <text evidence="2">The sequence shown here is derived from an EMBL/GenBank/DDBJ whole genome shotgun (WGS) entry which is preliminary data.</text>
</comment>
<feature type="transmembrane region" description="Helical" evidence="1">
    <location>
        <begin position="173"/>
        <end position="195"/>
    </location>
</feature>
<reference evidence="2 3" key="1">
    <citation type="submission" date="2018-06" db="EMBL/GenBank/DDBJ databases">
        <title>Genomic Encyclopedia of Type Strains, Phase IV (KMG-IV): sequencing the most valuable type-strain genomes for metagenomic binning, comparative biology and taxonomic classification.</title>
        <authorList>
            <person name="Goeker M."/>
        </authorList>
    </citation>
    <scope>NUCLEOTIDE SEQUENCE [LARGE SCALE GENOMIC DNA]</scope>
    <source>
        <strain evidence="2 3">DSM 22112</strain>
    </source>
</reference>
<feature type="transmembrane region" description="Helical" evidence="1">
    <location>
        <begin position="201"/>
        <end position="221"/>
    </location>
</feature>
<keyword evidence="1" id="KW-0812">Transmembrane</keyword>
<keyword evidence="3" id="KW-1185">Reference proteome</keyword>
<proteinExistence type="predicted"/>
<dbReference type="SUPFAM" id="SSF158560">
    <property type="entry name" value="BH3980-like"/>
    <property type="match status" value="1"/>
</dbReference>
<dbReference type="OrthoDB" id="1655249at2"/>
<dbReference type="EMBL" id="QNRX01000005">
    <property type="protein sequence ID" value="RBP66730.1"/>
    <property type="molecule type" value="Genomic_DNA"/>
</dbReference>
<feature type="transmembrane region" description="Helical" evidence="1">
    <location>
        <begin position="99"/>
        <end position="119"/>
    </location>
</feature>
<dbReference type="Gene3D" id="1.10.1900.10">
    <property type="entry name" value="c-terminal domain of poly(a) binding protein"/>
    <property type="match status" value="1"/>
</dbReference>
<sequence length="232" mass="27591">MKAKKVIEEMNKYSSDLNEQHQKIFDEILLKIRFSDLDEHDAEEFSHHCLNLFLQAEKENKSIKEILGTDDVSAFCNEYITEVKRNYHFMKKMYLKIKYIPMMLLIFSFWEIGVGSIFPKWIKERTFIMEAPITISTVVSTIFMILMVYLALHYIPKISFELNHGSKKQDHKWTFIFFLIFVLTTTFFVVSKLLFRQVLFTLNYLVFLALFGTIYALQYIIENVIDRGNVNE</sequence>
<dbReference type="AlphaFoldDB" id="A0A366IBB8"/>
<keyword evidence="1" id="KW-1133">Transmembrane helix</keyword>